<feature type="region of interest" description="Disordered" evidence="1">
    <location>
        <begin position="38"/>
        <end position="58"/>
    </location>
</feature>
<evidence type="ECO:0000259" key="2">
    <source>
        <dbReference type="Pfam" id="PF25033"/>
    </source>
</evidence>
<dbReference type="PANTHER" id="PTHR16166:SF146">
    <property type="entry name" value="VACUOLAR PROTEIN SORTING-ASSOCIATED PROTEIN 13A-LIKE ISOFORM X1"/>
    <property type="match status" value="1"/>
</dbReference>
<accession>A0AAD9J6N6</accession>
<evidence type="ECO:0000256" key="1">
    <source>
        <dbReference type="SAM" id="MobiDB-lite"/>
    </source>
</evidence>
<dbReference type="Pfam" id="PF25033">
    <property type="entry name" value="VPS13_M"/>
    <property type="match status" value="1"/>
</dbReference>
<dbReference type="Proteomes" id="UP001208570">
    <property type="component" value="Unassembled WGS sequence"/>
</dbReference>
<dbReference type="PANTHER" id="PTHR16166">
    <property type="entry name" value="VACUOLAR PROTEIN SORTING-ASSOCIATED PROTEIN VPS13"/>
    <property type="match status" value="1"/>
</dbReference>
<organism evidence="4 5">
    <name type="scientific">Paralvinella palmiformis</name>
    <dbReference type="NCBI Taxonomy" id="53620"/>
    <lineage>
        <taxon>Eukaryota</taxon>
        <taxon>Metazoa</taxon>
        <taxon>Spiralia</taxon>
        <taxon>Lophotrochozoa</taxon>
        <taxon>Annelida</taxon>
        <taxon>Polychaeta</taxon>
        <taxon>Sedentaria</taxon>
        <taxon>Canalipalpata</taxon>
        <taxon>Terebellida</taxon>
        <taxon>Terebelliformia</taxon>
        <taxon>Alvinellidae</taxon>
        <taxon>Paralvinella</taxon>
    </lineage>
</organism>
<evidence type="ECO:0000259" key="3">
    <source>
        <dbReference type="Pfam" id="PF25036"/>
    </source>
</evidence>
<reference evidence="4" key="1">
    <citation type="journal article" date="2023" name="Mol. Biol. Evol.">
        <title>Third-Generation Sequencing Reveals the Adaptive Role of the Epigenome in Three Deep-Sea Polychaetes.</title>
        <authorList>
            <person name="Perez M."/>
            <person name="Aroh O."/>
            <person name="Sun Y."/>
            <person name="Lan Y."/>
            <person name="Juniper S.K."/>
            <person name="Young C.R."/>
            <person name="Angers B."/>
            <person name="Qian P.Y."/>
        </authorList>
    </citation>
    <scope>NUCLEOTIDE SEQUENCE</scope>
    <source>
        <strain evidence="4">P08H-3</strain>
    </source>
</reference>
<proteinExistence type="predicted"/>
<feature type="compositionally biased region" description="Polar residues" evidence="1">
    <location>
        <begin position="38"/>
        <end position="48"/>
    </location>
</feature>
<dbReference type="GO" id="GO:0045053">
    <property type="term" value="P:protein retention in Golgi apparatus"/>
    <property type="evidence" value="ECO:0007669"/>
    <property type="project" value="TreeGrafter"/>
</dbReference>
<feature type="domain" description="VPS13-like middle region" evidence="2">
    <location>
        <begin position="89"/>
        <end position="1012"/>
    </location>
</feature>
<feature type="compositionally biased region" description="Polar residues" evidence="1">
    <location>
        <begin position="954"/>
        <end position="970"/>
    </location>
</feature>
<dbReference type="Pfam" id="PF25036">
    <property type="entry name" value="VPS13_VAB"/>
    <property type="match status" value="1"/>
</dbReference>
<gene>
    <name evidence="4" type="ORF">LSH36_573g06028</name>
</gene>
<dbReference type="InterPro" id="IPR009543">
    <property type="entry name" value="VPS13_VAB"/>
</dbReference>
<comment type="caution">
    <text evidence="4">The sequence shown here is derived from an EMBL/GenBank/DDBJ whole genome shotgun (WGS) entry which is preliminary data.</text>
</comment>
<dbReference type="EMBL" id="JAODUP010000573">
    <property type="protein sequence ID" value="KAK2147036.1"/>
    <property type="molecule type" value="Genomic_DNA"/>
</dbReference>
<dbReference type="InterPro" id="IPR056747">
    <property type="entry name" value="VPS13-like_M"/>
</dbReference>
<dbReference type="GO" id="GO:0006623">
    <property type="term" value="P:protein targeting to vacuole"/>
    <property type="evidence" value="ECO:0007669"/>
    <property type="project" value="TreeGrafter"/>
</dbReference>
<feature type="region of interest" description="Disordered" evidence="1">
    <location>
        <begin position="948"/>
        <end position="975"/>
    </location>
</feature>
<feature type="domain" description="Vacuolar protein sorting-associated protein 13 VPS13 adaptor binding" evidence="3">
    <location>
        <begin position="1177"/>
        <end position="1718"/>
    </location>
</feature>
<protein>
    <submittedName>
        <fullName evidence="4">Uncharacterized protein</fullName>
    </submittedName>
</protein>
<keyword evidence="5" id="KW-1185">Reference proteome</keyword>
<evidence type="ECO:0000313" key="5">
    <source>
        <dbReference type="Proteomes" id="UP001208570"/>
    </source>
</evidence>
<sequence>MFVWIWQLSHYGGGDSDDDDDSNMLNVHSGMGDYNLRKSTSTVLSGPTTGIPPYQEPPSFIDRLKSEDATSHHTKLHLVAKLDELDLKLCDHESEFAELQVKGIEGCMILKPKKTTFQARLTDLAVEDLTENTLYTKVLTIEDDSAFDFKMVTFMTPVPITGPERRSSVDGSLRLRLGRVHGIFLYKFISEISNFLEPFSNPDLLDSYRMAAQQAVYSKIQDVQELGTRISLYLNIRAPTIIVPQHSESTNIMVLKLGDLTLKNYFEDSEIGGGILQHWDHVYLSLDSVQVIRGKLTINGNVEHCHTIVDTISFKADLKRALPPYHSELHYDLLGELKVIKVNSIPKASTSLPELQEDEEDDCCFMATFVHKVYLTEVDLKVLMATLRENLQEVSDKPDKVDESDMTPMTDRPILEQLSLDTTTPVVEIEEPLLAAPEVMELVRQTKAQFIMEGLVLMLLTEKEDIEDTDMASVISRDDPEENGEGLAKFEIGELTVGGTLSSGGALQLHCILHSISMMDIRPHSVLAIKRMIQSTSPGVVNNNPMVSVEYRYSSDENKQVDVNIETLRLNVCLEYLLEINKFITQAINTPMNNHNGLSSGLSARGVPKAFPAPTPAGDLPMTEQYSRSAKVLCKFKQLEIVLFADPSERHSRVIVLKANGGCDYFCLREREHLECRIKQLQIVSCLYGLAKQTASMVLYPCDLEFSRDKESIDSELKMEVKVSDINLNLSATNLHIMLDVIDKIQRTHPSQSLIDEDSLSSVQHYDLWTTEKISPEPWLQPEIDINDDSHFPVLPSSDISESLHIDVKKVQVMFEVENLDCHVPRLCFKACFESDIKDWSKQLYGQAEIQLDASYYNEKLAVWEPLIENVLENEGNYRPWEVMIKCVQGTSHSLSSMEIDYNLDNDDEVDSDVHQLMMRANVRSDSSETETDSETEMMIIKPKLIHKPRHGSHSSYDSVTHPSSSIQGESDSEPELISAISSNLDSMFTSDSSDADFSEADDDIFDNSDKPIFLTAKGPVHLETVEKESGYDETDDVDEMTNRCMYWLIDSQDQLLINLTPLAIDIITEVSETLLRKNTSTLKSVHDLAAFEVYNQVYEENLYKVSTASSPKQRPPDELDNTATLVDIDVDEDSVDGLSFLSKALASSAHTLISSAAFVYGEEEEDEYYSSNHELGIEKMHVKLGNFDEIYNVSHRAAVTKLIPLAPCRNDTNYCIVFDVDIKHGRKVVTFKSPLQLTNHLTVPIKLLTKTTELEQYTPIEHYTKLKDDPDYTLLKVINPNEQYSIPLLVAYHCKLYVSPSTLGYGKSPQPLWWQDLSVAKDRARFFSCLPTDRDLTHPFFFKAICVEGQVTRTSSNLPKVIPHYTIHLYPPVILHNLLPYDVHFNMEGCSSESLSRGENVALYKADLAGTPKICLKICDYLGTDWTGFLDLTFDLEEFKAITMESEINVDGQNKQLSLSIHNTRNHCLDLYVYAPYWLVNKTGLPIQLRGSRSDAVYDNDTSSEPLLFRFKKHRRKKAKLKVYNSKWTHSFSLDTVGSHGVIVCHDRERNCKYQFLLHIQMSTLHLTKIVTILPYFVIHNKTPQVLRFMEENEQADLWIDIKSQECISFWPCTDNMKMYVKYHDSYVSSQHFYIHQPHITTLRMDKGTALCVEVSGGVQSPITITFLPYQHGDAPVRIENLCEDVFIKLHQKNQSQVSLLSPCQSVLYTWDDPTSERTLMWNVYNRKKPSYPAFITKDGCGEVPLSIQTVRRSCMLKAASKSPPFSSPPLSSPHTCIDSSDDDDSDNDHNNTPMTLLQSTRTDKVIVYWVSFLDGLQRVILFTQDQRIAHCARKKFMESLDYEQKKNNIIITGVSEIDNMPGTDGSTLTNDDEKIRHVLKVIGQEDVLITAMVRLGKTPDVDRNMNQVSPKIKHKEETFYEQHVAYTQQMIPYLGYISRGICTQIFPRNTGA</sequence>
<feature type="region of interest" description="Disordered" evidence="1">
    <location>
        <begin position="1763"/>
        <end position="1797"/>
    </location>
</feature>
<evidence type="ECO:0000313" key="4">
    <source>
        <dbReference type="EMBL" id="KAK2147036.1"/>
    </source>
</evidence>
<name>A0AAD9J6N6_9ANNE</name>
<dbReference type="InterPro" id="IPR026847">
    <property type="entry name" value="VPS13"/>
</dbReference>